<evidence type="ECO:0000256" key="1">
    <source>
        <dbReference type="SAM" id="Coils"/>
    </source>
</evidence>
<feature type="coiled-coil region" evidence="1">
    <location>
        <begin position="530"/>
        <end position="557"/>
    </location>
</feature>
<accession>A0A5Q4ZX09</accession>
<organism evidence="2">
    <name type="scientific">Aliivibrio wodanis</name>
    <dbReference type="NCBI Taxonomy" id="80852"/>
    <lineage>
        <taxon>Bacteria</taxon>
        <taxon>Pseudomonadati</taxon>
        <taxon>Pseudomonadota</taxon>
        <taxon>Gammaproteobacteria</taxon>
        <taxon>Vibrionales</taxon>
        <taxon>Vibrionaceae</taxon>
        <taxon>Aliivibrio</taxon>
    </lineage>
</organism>
<sequence length="818" mass="94474">MITSYDTEFTINYGEEYLNNIFVYQDDESGLCENFDDDGFHICTEFSWTTYLNSLEINKSLLLSTSSITSDDAIRSLQELADNNIQIFLLLDDSDANREAIEALSGRCCIRIGVAQQGALIIADHQQEEFKQGVIFSNDIVDNSDFFYHIELEEKQIDDYYRLFCYLFWTKSTSEYLIQGKKQSCSNGDSPVNYIDLPHQHVLSESLFSKLNTAITHQSSVCSNEFLLEQLSQSKTATNVLMTLGQASKQPLLNLINATDHIQLFVKKALPQVILSKNEAWLLPTTSDVNNINWALKLTENQRCSIENYQNELLSTCYWNLNKRVKLKSISSTVLFANKMELEVNYEDEMYISLNNTECKSFDDFENKSAHMIAEELDFTKFNDRNLAKNIHYSITISPPYLASNAKEDPLHQHWLALQQHWNDEVERLERKQFQIEKSKDTVSDNVKRFMSNFLTGQLNKKRTQTRELDKLKTVTLSKLSLQARSKAEKDINELILSLSLSMDKVVEATDIAEQELKWDKENSRLTQILDSSTKNSAQAERELEQFKLKSVDETKENNIALSNNWQHWLVEFCKTDFVNKVAEYPLKKINEFGAENTNNLEAYLHVQFNDMPNEQLIMGWNTLIDTYKQNSILKEELPQTADDIRVWLDSHAESATKKLKQTIKNLIDADVKNKMQVRSEERKRVESATVAFKQMFSAYEQKVNGLNREYKSLMNNVEQLNNKKNKDLSDLNKHSTNKIFKTKNKDSVLAKLFGKDVMNTNTSFVLNWPSEELPCVGNLYTCKNNRFLAIRYKADIELAKQEAARLHADLVVERSSK</sequence>
<feature type="coiled-coil region" evidence="1">
    <location>
        <begin position="697"/>
        <end position="735"/>
    </location>
</feature>
<reference evidence="2" key="1">
    <citation type="submission" date="2019-09" db="EMBL/GenBank/DDBJ databases">
        <authorList>
            <person name="Hjerde E."/>
        </authorList>
    </citation>
    <scope>NUCLEOTIDE SEQUENCE</scope>
    <source>
        <strain evidence="2">06/09/160</strain>
    </source>
</reference>
<name>A0A5Q4ZX09_9GAMM</name>
<keyword evidence="1" id="KW-0175">Coiled coil</keyword>
<dbReference type="EMBL" id="LR721751">
    <property type="protein sequence ID" value="VVV06279.1"/>
    <property type="molecule type" value="Genomic_DNA"/>
</dbReference>
<protein>
    <submittedName>
        <fullName evidence="2">Uncharacterized protein</fullName>
    </submittedName>
</protein>
<dbReference type="AlphaFoldDB" id="A0A5Q4ZX09"/>
<proteinExistence type="predicted"/>
<evidence type="ECO:0000313" key="2">
    <source>
        <dbReference type="EMBL" id="VVV06279.1"/>
    </source>
</evidence>
<gene>
    <name evidence="2" type="ORF">AW0309160_03764</name>
</gene>